<feature type="transmembrane region" description="Helical" evidence="2">
    <location>
        <begin position="89"/>
        <end position="110"/>
    </location>
</feature>
<sequence length="372" mass="39799">MEADAAVKRPPWRAGRDEQHERFARAVDGHAADREFDEELAIVSALRRLGSEAELDDEARQRIERRATSDPGPVRRHPRHPRHRTRLPVAAALALLALAGLGVLLSGTALPGDALYDLKRLREAAELRLTFGEEERALKHLELAGRRVDELTLLADRSAPDEHAFAIALDDFTHQARSGAATLTAVATSSDGRQLGRLRSWATEQAAELAALRPALPSVAEPTLLLDRIEQRALALADRMGCFQVTSGEFDELGALPAAGVCRETLGELPVLPTEPGPTPEPAQPTKPTEEPLAVAPDTSGWERERDGTDRTSGPTSVRLPEPSVTTTPPPVVEAPVPTTVPGPRLPETDGGDPPAVSIPPLLPGLPGISIG</sequence>
<protein>
    <recommendedName>
        <fullName evidence="3">DUF5667 domain-containing protein</fullName>
    </recommendedName>
</protein>
<dbReference type="Proteomes" id="UP000238362">
    <property type="component" value="Unassembled WGS sequence"/>
</dbReference>
<evidence type="ECO:0000256" key="1">
    <source>
        <dbReference type="SAM" id="MobiDB-lite"/>
    </source>
</evidence>
<name>A0A2T0LQB8_9PSEU</name>
<dbReference type="EMBL" id="PVNH01000009">
    <property type="protein sequence ID" value="PRX45547.1"/>
    <property type="molecule type" value="Genomic_DNA"/>
</dbReference>
<feature type="compositionally biased region" description="Pro residues" evidence="1">
    <location>
        <begin position="328"/>
        <end position="345"/>
    </location>
</feature>
<feature type="compositionally biased region" description="Basic and acidic residues" evidence="1">
    <location>
        <begin position="301"/>
        <end position="310"/>
    </location>
</feature>
<evidence type="ECO:0000313" key="5">
    <source>
        <dbReference type="Proteomes" id="UP000238362"/>
    </source>
</evidence>
<keyword evidence="2" id="KW-0812">Transmembrane</keyword>
<evidence type="ECO:0000259" key="3">
    <source>
        <dbReference type="Pfam" id="PF18915"/>
    </source>
</evidence>
<organism evidence="4 5">
    <name type="scientific">Prauserella shujinwangii</name>
    <dbReference type="NCBI Taxonomy" id="1453103"/>
    <lineage>
        <taxon>Bacteria</taxon>
        <taxon>Bacillati</taxon>
        <taxon>Actinomycetota</taxon>
        <taxon>Actinomycetes</taxon>
        <taxon>Pseudonocardiales</taxon>
        <taxon>Pseudonocardiaceae</taxon>
        <taxon>Prauserella</taxon>
    </lineage>
</organism>
<gene>
    <name evidence="4" type="ORF">B0I33_109210</name>
</gene>
<feature type="compositionally biased region" description="Basic and acidic residues" evidence="1">
    <location>
        <begin position="58"/>
        <end position="68"/>
    </location>
</feature>
<accession>A0A2T0LQB8</accession>
<keyword evidence="2" id="KW-0472">Membrane</keyword>
<comment type="caution">
    <text evidence="4">The sequence shown here is derived from an EMBL/GenBank/DDBJ whole genome shotgun (WGS) entry which is preliminary data.</text>
</comment>
<feature type="compositionally biased region" description="Pro residues" evidence="1">
    <location>
        <begin position="273"/>
        <end position="285"/>
    </location>
</feature>
<feature type="region of interest" description="Disordered" evidence="1">
    <location>
        <begin position="269"/>
        <end position="372"/>
    </location>
</feature>
<dbReference type="Pfam" id="PF18915">
    <property type="entry name" value="DUF5667"/>
    <property type="match status" value="1"/>
</dbReference>
<reference evidence="4 5" key="1">
    <citation type="submission" date="2018-03" db="EMBL/GenBank/DDBJ databases">
        <title>Genomic Encyclopedia of Type Strains, Phase III (KMG-III): the genomes of soil and plant-associated and newly described type strains.</title>
        <authorList>
            <person name="Whitman W."/>
        </authorList>
    </citation>
    <scope>NUCLEOTIDE SEQUENCE [LARGE SCALE GENOMIC DNA]</scope>
    <source>
        <strain evidence="4 5">CGMCC 4.7125</strain>
    </source>
</reference>
<evidence type="ECO:0000313" key="4">
    <source>
        <dbReference type="EMBL" id="PRX45547.1"/>
    </source>
</evidence>
<feature type="domain" description="DUF5667" evidence="3">
    <location>
        <begin position="109"/>
        <end position="184"/>
    </location>
</feature>
<evidence type="ECO:0000256" key="2">
    <source>
        <dbReference type="SAM" id="Phobius"/>
    </source>
</evidence>
<feature type="compositionally biased region" description="Basic residues" evidence="1">
    <location>
        <begin position="74"/>
        <end position="83"/>
    </location>
</feature>
<proteinExistence type="predicted"/>
<dbReference type="InterPro" id="IPR043725">
    <property type="entry name" value="DUF5667"/>
</dbReference>
<keyword evidence="5" id="KW-1185">Reference proteome</keyword>
<keyword evidence="2" id="KW-1133">Transmembrane helix</keyword>
<feature type="region of interest" description="Disordered" evidence="1">
    <location>
        <begin position="57"/>
        <end position="83"/>
    </location>
</feature>
<dbReference type="AlphaFoldDB" id="A0A2T0LQB8"/>